<name>A0A154IIJ7_RHILE</name>
<protein>
    <submittedName>
        <fullName evidence="1">Uncharacterized protein</fullName>
    </submittedName>
</protein>
<evidence type="ECO:0000313" key="1">
    <source>
        <dbReference type="EMBL" id="KZB00409.1"/>
    </source>
</evidence>
<dbReference type="AlphaFoldDB" id="A0A154IIJ7"/>
<gene>
    <name evidence="1" type="ORF">A4A59_18605</name>
</gene>
<dbReference type="EMBL" id="LVYU01000093">
    <property type="protein sequence ID" value="KZB00409.1"/>
    <property type="molecule type" value="Genomic_DNA"/>
</dbReference>
<accession>A0A154IIJ7</accession>
<comment type="caution">
    <text evidence="1">The sequence shown here is derived from an EMBL/GenBank/DDBJ whole genome shotgun (WGS) entry which is preliminary data.</text>
</comment>
<proteinExistence type="predicted"/>
<sequence>MTAGNAAFIPLAASIANILQYLRLRKGQNASYDASTTFVIGRPSRVRIITGCLITVTLARQAVFPLLFGLARR</sequence>
<reference evidence="1" key="1">
    <citation type="submission" date="2016-03" db="EMBL/GenBank/DDBJ databases">
        <title>Microsymbionts genomes from the relict species Vavilovia formosa.</title>
        <authorList>
            <person name="Chirak E."/>
            <person name="Kimeklis A."/>
            <person name="Kopat V."/>
            <person name="Andronov E."/>
        </authorList>
    </citation>
    <scope>NUCLEOTIDE SEQUENCE [LARGE SCALE GENOMIC DNA]</scope>
    <source>
        <strain evidence="1">Vaf12</strain>
    </source>
</reference>
<organism evidence="1">
    <name type="scientific">Rhizobium leguminosarum</name>
    <dbReference type="NCBI Taxonomy" id="384"/>
    <lineage>
        <taxon>Bacteria</taxon>
        <taxon>Pseudomonadati</taxon>
        <taxon>Pseudomonadota</taxon>
        <taxon>Alphaproteobacteria</taxon>
        <taxon>Hyphomicrobiales</taxon>
        <taxon>Rhizobiaceae</taxon>
        <taxon>Rhizobium/Agrobacterium group</taxon>
        <taxon>Rhizobium</taxon>
    </lineage>
</organism>